<dbReference type="GO" id="GO:0006635">
    <property type="term" value="P:fatty acid beta-oxidation"/>
    <property type="evidence" value="ECO:0007669"/>
    <property type="project" value="TreeGrafter"/>
</dbReference>
<dbReference type="GO" id="GO:0004165">
    <property type="term" value="F:delta(3)-delta(2)-enoyl-CoA isomerase activity"/>
    <property type="evidence" value="ECO:0007669"/>
    <property type="project" value="TreeGrafter"/>
</dbReference>
<sequence>MAAVLTRTFPRGAKDALATVSRQTNGVYLLSMHNLPDNRLTPSFIKHSLLPALDDIELEFRANFKKGDKSAALVLTGERVKNKFFSNGLDLNLVGEYQGNFFKELYSHLMHRLLTFPMHTVSAINGHCFAGGFCLSMCTDWRVIRAERAWMCMNEIDFGAPLPVGMTGVLKQRLRPEVLRNVMLTAHRYVASEALAAGLVDEIVQGDGEAVIARALQIAEMNLKHSESGVCGLLKERLYAEVVVALKSDEGTPDVWDHLEDRFKSLTAAATQAAKL</sequence>
<reference evidence="1 3" key="3">
    <citation type="journal article" date="2015" name="BMC Genomics">
        <title>Sex and parasites: genomic and transcriptomic analysis of Microbotryum lychnidis-dioicae, the biotrophic and plant-castrating anther smut fungus.</title>
        <authorList>
            <person name="Perlin M.H."/>
            <person name="Amselem J."/>
            <person name="Fontanillas E."/>
            <person name="Toh S.S."/>
            <person name="Chen Z."/>
            <person name="Goldberg J."/>
            <person name="Duplessis S."/>
            <person name="Henrissat B."/>
            <person name="Young S."/>
            <person name="Zeng Q."/>
            <person name="Aguileta G."/>
            <person name="Petit E."/>
            <person name="Badouin H."/>
            <person name="Andrews J."/>
            <person name="Razeeq D."/>
            <person name="Gabaldon T."/>
            <person name="Quesneville H."/>
            <person name="Giraud T."/>
            <person name="Hood M.E."/>
            <person name="Schultz D.J."/>
            <person name="Cuomo C.A."/>
        </authorList>
    </citation>
    <scope>NUCLEOTIDE SEQUENCE [LARGE SCALE GENOMIC DNA]</scope>
    <source>
        <strain evidence="1">P1A1 Lamole</strain>
        <strain evidence="3">p1A1 Lamole</strain>
    </source>
</reference>
<dbReference type="Pfam" id="PF00378">
    <property type="entry name" value="ECH_1"/>
    <property type="match status" value="1"/>
</dbReference>
<dbReference type="OrthoDB" id="1696280at2759"/>
<dbReference type="PANTHER" id="PTHR11941:SF75">
    <property type="entry name" value="ENOYL-COA HYDRATASE_ISOMERASE FAMILY PROTEIN"/>
    <property type="match status" value="1"/>
</dbReference>
<accession>U5H564</accession>
<reference evidence="3" key="1">
    <citation type="submission" date="2010-11" db="EMBL/GenBank/DDBJ databases">
        <title>The genome sequence of Microbotryum violaceum strain p1A1 Lamole.</title>
        <authorList>
            <person name="Cuomo C."/>
            <person name="Perlin M."/>
            <person name="Young S.K."/>
            <person name="Zeng Q."/>
            <person name="Gargeya S."/>
            <person name="Alvarado L."/>
            <person name="Berlin A."/>
            <person name="Chapman S.B."/>
            <person name="Chen Z."/>
            <person name="Freedman E."/>
            <person name="Gellesch M."/>
            <person name="Goldberg J."/>
            <person name="Griggs A."/>
            <person name="Gujja S."/>
            <person name="Heilman E."/>
            <person name="Heiman D."/>
            <person name="Howarth C."/>
            <person name="Mehta T."/>
            <person name="Neiman D."/>
            <person name="Pearson M."/>
            <person name="Roberts A."/>
            <person name="Saif S."/>
            <person name="Shea T."/>
            <person name="Shenoy N."/>
            <person name="Sisk P."/>
            <person name="Stolte C."/>
            <person name="Sykes S."/>
            <person name="White J."/>
            <person name="Yandava C."/>
            <person name="Haas B."/>
            <person name="Nusbaum C."/>
            <person name="Birren B."/>
        </authorList>
    </citation>
    <scope>NUCLEOTIDE SEQUENCE [LARGE SCALE GENOMIC DNA]</scope>
    <source>
        <strain evidence="3">p1A1 Lamole</strain>
    </source>
</reference>
<dbReference type="AlphaFoldDB" id="U5H564"/>
<dbReference type="EMBL" id="AEIJ01000238">
    <property type="status" value="NOT_ANNOTATED_CDS"/>
    <property type="molecule type" value="Genomic_DNA"/>
</dbReference>
<dbReference type="EMBL" id="GL541661">
    <property type="protein sequence ID" value="KDE07219.1"/>
    <property type="molecule type" value="Genomic_DNA"/>
</dbReference>
<dbReference type="InParanoid" id="U5H564"/>
<dbReference type="STRING" id="683840.U5H564"/>
<dbReference type="PANTHER" id="PTHR11941">
    <property type="entry name" value="ENOYL-COA HYDRATASE-RELATED"/>
    <property type="match status" value="1"/>
</dbReference>
<evidence type="ECO:0000313" key="2">
    <source>
        <dbReference type="EnsemblFungi" id="MVLG_02442T0"/>
    </source>
</evidence>
<dbReference type="CDD" id="cd06558">
    <property type="entry name" value="crotonase-like"/>
    <property type="match status" value="1"/>
</dbReference>
<evidence type="ECO:0000313" key="3">
    <source>
        <dbReference type="Proteomes" id="UP000017200"/>
    </source>
</evidence>
<dbReference type="SUPFAM" id="SSF52096">
    <property type="entry name" value="ClpP/crotonase"/>
    <property type="match status" value="1"/>
</dbReference>
<dbReference type="Proteomes" id="UP000017200">
    <property type="component" value="Unassembled WGS sequence"/>
</dbReference>
<dbReference type="EnsemblFungi" id="MVLG_02442T0">
    <property type="protein sequence ID" value="MVLG_02442T0"/>
    <property type="gene ID" value="MVLG_02442"/>
</dbReference>
<name>U5H564_USTV1</name>
<dbReference type="InterPro" id="IPR001753">
    <property type="entry name" value="Enoyl-CoA_hydra/iso"/>
</dbReference>
<dbReference type="Gene3D" id="3.90.226.10">
    <property type="entry name" value="2-enoyl-CoA Hydratase, Chain A, domain 1"/>
    <property type="match status" value="1"/>
</dbReference>
<reference evidence="1" key="2">
    <citation type="submission" date="2010-11" db="EMBL/GenBank/DDBJ databases">
        <authorList>
            <consortium name="The Broad Institute Genome Sequencing Platform"/>
            <person name="Earl A."/>
            <person name="Ward D."/>
            <person name="Feldgarden M."/>
            <person name="Gevers D."/>
            <person name="Butler R."/>
            <person name="Young S.K."/>
            <person name="Zeng Q."/>
            <person name="Gargeya S."/>
            <person name="Fitzgerald M."/>
            <person name="Haas B."/>
            <person name="Abouelleil A."/>
            <person name="Alvarado L."/>
            <person name="Arachchi H.M."/>
            <person name="Berlin A."/>
            <person name="Brown A."/>
            <person name="Chapman S.B."/>
            <person name="Chen Z."/>
            <person name="Dunbar C."/>
            <person name="Freedman E."/>
            <person name="Gearin G."/>
            <person name="Gellesch M."/>
            <person name="Goldberg J."/>
            <person name="Griggs A."/>
            <person name="Gujja S."/>
            <person name="Heilman E."/>
            <person name="Heiman D."/>
            <person name="Howarth C."/>
            <person name="Larson L."/>
            <person name="Lui A."/>
            <person name="MacDonald P.J.P."/>
            <person name="Mehta T."/>
            <person name="Montmayeur A."/>
            <person name="Murphy C."/>
            <person name="Neiman D."/>
            <person name="Pearson M."/>
            <person name="Priest M."/>
            <person name="Roberts A."/>
            <person name="Saif S."/>
            <person name="Shea T."/>
            <person name="Shenoy N."/>
            <person name="Sisk P."/>
            <person name="Stolte C."/>
            <person name="Sykes S."/>
            <person name="White J."/>
            <person name="Yandava C."/>
            <person name="Wortman J."/>
            <person name="Nusbaum C."/>
            <person name="Birren B."/>
        </authorList>
    </citation>
    <scope>NUCLEOTIDE SEQUENCE</scope>
    <source>
        <strain evidence="1">P1A1 Lamole</strain>
    </source>
</reference>
<organism evidence="1">
    <name type="scientific">Microbotryum lychnidis-dioicae (strain p1A1 Lamole / MvSl-1064)</name>
    <name type="common">Anther smut fungus</name>
    <dbReference type="NCBI Taxonomy" id="683840"/>
    <lineage>
        <taxon>Eukaryota</taxon>
        <taxon>Fungi</taxon>
        <taxon>Dikarya</taxon>
        <taxon>Basidiomycota</taxon>
        <taxon>Pucciniomycotina</taxon>
        <taxon>Microbotryomycetes</taxon>
        <taxon>Microbotryales</taxon>
        <taxon>Microbotryaceae</taxon>
        <taxon>Microbotryum</taxon>
    </lineage>
</organism>
<dbReference type="InterPro" id="IPR029045">
    <property type="entry name" value="ClpP/crotonase-like_dom_sf"/>
</dbReference>
<keyword evidence="3" id="KW-1185">Reference proteome</keyword>
<dbReference type="GO" id="GO:0005777">
    <property type="term" value="C:peroxisome"/>
    <property type="evidence" value="ECO:0007669"/>
    <property type="project" value="TreeGrafter"/>
</dbReference>
<protein>
    <recommendedName>
        <fullName evidence="4">Enoyl-CoA hydratase</fullName>
    </recommendedName>
</protein>
<dbReference type="HOGENOM" id="CLU_009834_3_1_1"/>
<reference evidence="2" key="4">
    <citation type="submission" date="2015-06" db="UniProtKB">
        <authorList>
            <consortium name="EnsemblFungi"/>
        </authorList>
    </citation>
    <scope>IDENTIFICATION</scope>
</reference>
<gene>
    <name evidence="1" type="ORF">MVLG_02442</name>
</gene>
<dbReference type="OMA" id="LWIIELH"/>
<proteinExistence type="predicted"/>
<evidence type="ECO:0008006" key="4">
    <source>
        <dbReference type="Google" id="ProtNLM"/>
    </source>
</evidence>
<evidence type="ECO:0000313" key="1">
    <source>
        <dbReference type="EMBL" id="KDE07219.1"/>
    </source>
</evidence>